<evidence type="ECO:0000313" key="2">
    <source>
        <dbReference type="EMBL" id="MBO1883708.1"/>
    </source>
</evidence>
<proteinExistence type="predicted"/>
<feature type="chain" id="PRO_5046621244" description="Type IV secretion protein Rhs" evidence="1">
    <location>
        <begin position="21"/>
        <end position="328"/>
    </location>
</feature>
<keyword evidence="1" id="KW-0732">Signal</keyword>
<evidence type="ECO:0008006" key="4">
    <source>
        <dbReference type="Google" id="ProtNLM"/>
    </source>
</evidence>
<evidence type="ECO:0000256" key="1">
    <source>
        <dbReference type="SAM" id="SignalP"/>
    </source>
</evidence>
<protein>
    <recommendedName>
        <fullName evidence="4">Type IV secretion protein Rhs</fullName>
    </recommendedName>
</protein>
<organism evidence="2 3">
    <name type="scientific">Capnocytophaga bilenii</name>
    <dbReference type="NCBI Taxonomy" id="2819369"/>
    <lineage>
        <taxon>Bacteria</taxon>
        <taxon>Pseudomonadati</taxon>
        <taxon>Bacteroidota</taxon>
        <taxon>Flavobacteriia</taxon>
        <taxon>Flavobacteriales</taxon>
        <taxon>Flavobacteriaceae</taxon>
        <taxon>Capnocytophaga</taxon>
    </lineage>
</organism>
<name>A0ABS3PWJ2_9FLAO</name>
<reference evidence="2 3" key="1">
    <citation type="submission" date="2021-03" db="EMBL/GenBank/DDBJ databases">
        <title>Isolation and description of Capnocytophaga bilenii sp. nov., a novel Capnocytophaga species, isolated from a gingivitis subject.</title>
        <authorList>
            <person name="Antezack A."/>
            <person name="Monnet-Corti V."/>
            <person name="La Scola B."/>
        </authorList>
    </citation>
    <scope>NUCLEOTIDE SEQUENCE [LARGE SCALE GENOMIC DNA]</scope>
    <source>
        <strain evidence="2 3">Marseille-Q4570</strain>
    </source>
</reference>
<feature type="signal peptide" evidence="1">
    <location>
        <begin position="1"/>
        <end position="20"/>
    </location>
</feature>
<accession>A0ABS3PWJ2</accession>
<gene>
    <name evidence="2" type="ORF">J4N46_04555</name>
</gene>
<keyword evidence="3" id="KW-1185">Reference proteome</keyword>
<dbReference type="Gene3D" id="2.180.10.10">
    <property type="entry name" value="RHS repeat-associated core"/>
    <property type="match status" value="1"/>
</dbReference>
<evidence type="ECO:0000313" key="3">
    <source>
        <dbReference type="Proteomes" id="UP000681610"/>
    </source>
</evidence>
<dbReference type="Proteomes" id="UP000681610">
    <property type="component" value="Unassembled WGS sequence"/>
</dbReference>
<dbReference type="RefSeq" id="WP_208058332.1">
    <property type="nucleotide sequence ID" value="NZ_JAGDYP010000003.1"/>
</dbReference>
<sequence>MKIKSLLGVLLLIVSVYGYAQGEAAGNDWAAMGLKGKVKLVETGFYFAEEKDGVISKGDPFSMGFYPSERIEKFHLMQKMGANVFFLTFLVDIVPSVVTYNQKGRLVEKRLFDTTLHRKIVYTYDAKNHLIDKSTFVRDVLAVKDTYKYKANGQKEEDLLNQLGGEGGVTCKYTYDADGRLIECNYTDVDGFPSAKEIYTYKNKLLVGKDTYRNGVLGVRAFYEYNDENLLIGSLFKEEGNMIWDSKFTYDEGNRLKEEYIEINGNKNNGFQNKFSADGRLIEHLTLSSEKVATFVYTNDKQGNWIKMINYENGVPLLYVERKIEYFK</sequence>
<comment type="caution">
    <text evidence="2">The sequence shown here is derived from an EMBL/GenBank/DDBJ whole genome shotgun (WGS) entry which is preliminary data.</text>
</comment>
<dbReference type="EMBL" id="JAGDYP010000003">
    <property type="protein sequence ID" value="MBO1883708.1"/>
    <property type="molecule type" value="Genomic_DNA"/>
</dbReference>